<keyword evidence="11" id="KW-1185">Reference proteome</keyword>
<dbReference type="PANTHER" id="PTHR35891:SF2">
    <property type="entry name" value="THIOL:DISULFIDE INTERCHANGE PROTEIN DSBA"/>
    <property type="match status" value="1"/>
</dbReference>
<dbReference type="PROSITE" id="PS00194">
    <property type="entry name" value="THIOREDOXIN_1"/>
    <property type="match status" value="1"/>
</dbReference>
<dbReference type="PANTHER" id="PTHR35891">
    <property type="entry name" value="THIOL:DISULFIDE INTERCHANGE PROTEIN DSBA"/>
    <property type="match status" value="1"/>
</dbReference>
<evidence type="ECO:0000256" key="4">
    <source>
        <dbReference type="ARBA" id="ARBA00022764"/>
    </source>
</evidence>
<dbReference type="SUPFAM" id="SSF52833">
    <property type="entry name" value="Thioredoxin-like"/>
    <property type="match status" value="1"/>
</dbReference>
<dbReference type="PROSITE" id="PS51352">
    <property type="entry name" value="THIOREDOXIN_2"/>
    <property type="match status" value="1"/>
</dbReference>
<evidence type="ECO:0000256" key="7">
    <source>
        <dbReference type="PIRNR" id="PIRNR001488"/>
    </source>
</evidence>
<reference evidence="11" key="1">
    <citation type="journal article" date="2019" name="Int. J. Syst. Evol. Microbiol.">
        <title>The Global Catalogue of Microorganisms (GCM) 10K type strain sequencing project: providing services to taxonomists for standard genome sequencing and annotation.</title>
        <authorList>
            <consortium name="The Broad Institute Genomics Platform"/>
            <consortium name="The Broad Institute Genome Sequencing Center for Infectious Disease"/>
            <person name="Wu L."/>
            <person name="Ma J."/>
        </authorList>
    </citation>
    <scope>NUCLEOTIDE SEQUENCE [LARGE SCALE GENOMIC DNA]</scope>
    <source>
        <strain evidence="11">KCTC 42730</strain>
    </source>
</reference>
<dbReference type="EMBL" id="JBHRSD010000048">
    <property type="protein sequence ID" value="MFC3034804.1"/>
    <property type="molecule type" value="Genomic_DNA"/>
</dbReference>
<keyword evidence="6" id="KW-0676">Redox-active center</keyword>
<dbReference type="InterPro" id="IPR050824">
    <property type="entry name" value="Thiol_disulfide_DsbA"/>
</dbReference>
<dbReference type="PIRSF" id="PIRSF001488">
    <property type="entry name" value="Tdi_protein"/>
    <property type="match status" value="1"/>
</dbReference>
<dbReference type="Proteomes" id="UP001595453">
    <property type="component" value="Unassembled WGS sequence"/>
</dbReference>
<keyword evidence="5 7" id="KW-1015">Disulfide bond</keyword>
<evidence type="ECO:0000256" key="2">
    <source>
        <dbReference type="ARBA" id="ARBA00005791"/>
    </source>
</evidence>
<dbReference type="InterPro" id="IPR013766">
    <property type="entry name" value="Thioredoxin_domain"/>
</dbReference>
<evidence type="ECO:0000259" key="9">
    <source>
        <dbReference type="PROSITE" id="PS51352"/>
    </source>
</evidence>
<feature type="domain" description="Thioredoxin" evidence="9">
    <location>
        <begin position="8"/>
        <end position="208"/>
    </location>
</feature>
<dbReference type="CDD" id="cd03019">
    <property type="entry name" value="DsbA_DsbA"/>
    <property type="match status" value="1"/>
</dbReference>
<organism evidence="10 11">
    <name type="scientific">Pseudoalteromonas fenneropenaei</name>
    <dbReference type="NCBI Taxonomy" id="1737459"/>
    <lineage>
        <taxon>Bacteria</taxon>
        <taxon>Pseudomonadati</taxon>
        <taxon>Pseudomonadota</taxon>
        <taxon>Gammaproteobacteria</taxon>
        <taxon>Alteromonadales</taxon>
        <taxon>Pseudoalteromonadaceae</taxon>
        <taxon>Pseudoalteromonas</taxon>
    </lineage>
</organism>
<comment type="caution">
    <text evidence="10">The sequence shown here is derived from an EMBL/GenBank/DDBJ whole genome shotgun (WGS) entry which is preliminary data.</text>
</comment>
<dbReference type="Gene3D" id="3.40.30.10">
    <property type="entry name" value="Glutaredoxin"/>
    <property type="match status" value="1"/>
</dbReference>
<evidence type="ECO:0000313" key="11">
    <source>
        <dbReference type="Proteomes" id="UP001595453"/>
    </source>
</evidence>
<dbReference type="RefSeq" id="WP_377128786.1">
    <property type="nucleotide sequence ID" value="NZ_JBHRSD010000048.1"/>
</dbReference>
<dbReference type="InterPro" id="IPR001853">
    <property type="entry name" value="DSBA-like_thioredoxin_dom"/>
</dbReference>
<gene>
    <name evidence="10" type="ORF">ACFOEE_20050</name>
</gene>
<feature type="signal peptide" evidence="8">
    <location>
        <begin position="1"/>
        <end position="20"/>
    </location>
</feature>
<comment type="similarity">
    <text evidence="2">Belongs to the thioredoxin family. DsbA subfamily.</text>
</comment>
<evidence type="ECO:0000256" key="8">
    <source>
        <dbReference type="SAM" id="SignalP"/>
    </source>
</evidence>
<evidence type="ECO:0000256" key="3">
    <source>
        <dbReference type="ARBA" id="ARBA00022729"/>
    </source>
</evidence>
<evidence type="ECO:0000313" key="10">
    <source>
        <dbReference type="EMBL" id="MFC3034804.1"/>
    </source>
</evidence>
<accession>A0ABV7CQ61</accession>
<evidence type="ECO:0000256" key="6">
    <source>
        <dbReference type="ARBA" id="ARBA00023284"/>
    </source>
</evidence>
<dbReference type="InterPro" id="IPR023205">
    <property type="entry name" value="DsbA/DsbL"/>
</dbReference>
<comment type="subcellular location">
    <subcellularLocation>
        <location evidence="1 7">Periplasm</location>
    </subcellularLocation>
</comment>
<evidence type="ECO:0000256" key="1">
    <source>
        <dbReference type="ARBA" id="ARBA00004418"/>
    </source>
</evidence>
<keyword evidence="3 8" id="KW-0732">Signal</keyword>
<sequence>MSNLLKVAFLGLLLPLMAHATEYVEGEHYEVVAERATKKPEVTEYFSFYCPACNAFEPIIANVKPHLDSDVAFKKSHVDFVGPRDPKVQTMLPQALAAADALPEKDKLISAIFNHIHGKRAKINEEADMKDIFIAQGVDEQTFDKVYSSFSVRTAAAKMARDQKNLQEKRALTGVPTFIVNGKYKLRLHEAKIREPEDIAALINYLAKKQ</sequence>
<feature type="chain" id="PRO_5046633992" description="Thiol:disulfide interchange protein" evidence="8">
    <location>
        <begin position="21"/>
        <end position="210"/>
    </location>
</feature>
<proteinExistence type="inferred from homology"/>
<dbReference type="InterPro" id="IPR017937">
    <property type="entry name" value="Thioredoxin_CS"/>
</dbReference>
<evidence type="ECO:0000256" key="5">
    <source>
        <dbReference type="ARBA" id="ARBA00023157"/>
    </source>
</evidence>
<dbReference type="Pfam" id="PF01323">
    <property type="entry name" value="DSBA"/>
    <property type="match status" value="1"/>
</dbReference>
<dbReference type="InterPro" id="IPR036249">
    <property type="entry name" value="Thioredoxin-like_sf"/>
</dbReference>
<name>A0ABV7CQ61_9GAMM</name>
<protein>
    <recommendedName>
        <fullName evidence="7">Thiol:disulfide interchange protein</fullName>
    </recommendedName>
</protein>
<keyword evidence="4 7" id="KW-0574">Periplasm</keyword>